<feature type="signal peptide" evidence="3">
    <location>
        <begin position="1"/>
        <end position="18"/>
    </location>
</feature>
<keyword evidence="2" id="KW-0472">Membrane</keyword>
<protein>
    <recommendedName>
        <fullName evidence="6">Lipoprotein LpqH</fullName>
    </recommendedName>
</protein>
<sequence>MNTKSVTAAVTASAAALALLLTGCGDNSEDAAADTATAATAEPQGGVSSRSSASVDGKLIEAKFETTCAEQGDNLALALVDQDNPTYGTLSVSASVTGADTVQAVAFAGSKGGADSTPFALGFGSGMPGGSATLSKDGNTYRVSGEGVGGVDLGNPMAGPSTSTFEVTFDCSTVVGG</sequence>
<evidence type="ECO:0000256" key="3">
    <source>
        <dbReference type="SAM" id="SignalP"/>
    </source>
</evidence>
<dbReference type="RefSeq" id="WP_345493873.1">
    <property type="nucleotide sequence ID" value="NZ_BAABJM010000001.1"/>
</dbReference>
<name>A0ABP9JYC4_9NOCA</name>
<evidence type="ECO:0008006" key="6">
    <source>
        <dbReference type="Google" id="ProtNLM"/>
    </source>
</evidence>
<organism evidence="4 5">
    <name type="scientific">Nocardia callitridis</name>
    <dbReference type="NCBI Taxonomy" id="648753"/>
    <lineage>
        <taxon>Bacteria</taxon>
        <taxon>Bacillati</taxon>
        <taxon>Actinomycetota</taxon>
        <taxon>Actinomycetes</taxon>
        <taxon>Mycobacteriales</taxon>
        <taxon>Nocardiaceae</taxon>
        <taxon>Nocardia</taxon>
    </lineage>
</organism>
<keyword evidence="5" id="KW-1185">Reference proteome</keyword>
<evidence type="ECO:0000256" key="2">
    <source>
        <dbReference type="ARBA" id="ARBA00023136"/>
    </source>
</evidence>
<evidence type="ECO:0000313" key="5">
    <source>
        <dbReference type="Proteomes" id="UP001500603"/>
    </source>
</evidence>
<keyword evidence="1" id="KW-1003">Cell membrane</keyword>
<comment type="caution">
    <text evidence="4">The sequence shown here is derived from an EMBL/GenBank/DDBJ whole genome shotgun (WGS) entry which is preliminary data.</text>
</comment>
<evidence type="ECO:0000256" key="1">
    <source>
        <dbReference type="ARBA" id="ARBA00022475"/>
    </source>
</evidence>
<reference evidence="5" key="1">
    <citation type="journal article" date="2019" name="Int. J. Syst. Evol. Microbiol.">
        <title>The Global Catalogue of Microorganisms (GCM) 10K type strain sequencing project: providing services to taxonomists for standard genome sequencing and annotation.</title>
        <authorList>
            <consortium name="The Broad Institute Genomics Platform"/>
            <consortium name="The Broad Institute Genome Sequencing Center for Infectious Disease"/>
            <person name="Wu L."/>
            <person name="Ma J."/>
        </authorList>
    </citation>
    <scope>NUCLEOTIDE SEQUENCE [LARGE SCALE GENOMIC DNA]</scope>
    <source>
        <strain evidence="5">JCM 18298</strain>
    </source>
</reference>
<keyword evidence="3" id="KW-0732">Signal</keyword>
<proteinExistence type="predicted"/>
<dbReference type="InterPro" id="IPR008691">
    <property type="entry name" value="LpqH"/>
</dbReference>
<evidence type="ECO:0000313" key="4">
    <source>
        <dbReference type="EMBL" id="GAA5045790.1"/>
    </source>
</evidence>
<dbReference type="Proteomes" id="UP001500603">
    <property type="component" value="Unassembled WGS sequence"/>
</dbReference>
<dbReference type="Pfam" id="PF05481">
    <property type="entry name" value="Myco_19_kDa"/>
    <property type="match status" value="1"/>
</dbReference>
<gene>
    <name evidence="4" type="ORF">GCM10023318_10530</name>
</gene>
<feature type="chain" id="PRO_5047123070" description="Lipoprotein LpqH" evidence="3">
    <location>
        <begin position="19"/>
        <end position="177"/>
    </location>
</feature>
<dbReference type="PROSITE" id="PS51257">
    <property type="entry name" value="PROKAR_LIPOPROTEIN"/>
    <property type="match status" value="1"/>
</dbReference>
<dbReference type="EMBL" id="BAABJM010000001">
    <property type="protein sequence ID" value="GAA5045790.1"/>
    <property type="molecule type" value="Genomic_DNA"/>
</dbReference>
<accession>A0ABP9JYC4</accession>